<organism evidence="10 11">
    <name type="scientific">Marinactinospora rubrisoli</name>
    <dbReference type="NCBI Taxonomy" id="2715399"/>
    <lineage>
        <taxon>Bacteria</taxon>
        <taxon>Bacillati</taxon>
        <taxon>Actinomycetota</taxon>
        <taxon>Actinomycetes</taxon>
        <taxon>Streptosporangiales</taxon>
        <taxon>Nocardiopsidaceae</taxon>
        <taxon>Marinactinospora</taxon>
    </lineage>
</organism>
<gene>
    <name evidence="10" type="ORF">ACFQRF_11240</name>
</gene>
<comment type="caution">
    <text evidence="10">The sequence shown here is derived from an EMBL/GenBank/DDBJ whole genome shotgun (WGS) entry which is preliminary data.</text>
</comment>
<dbReference type="RefSeq" id="WP_379870964.1">
    <property type="nucleotide sequence ID" value="NZ_JBHTBH010000004.1"/>
</dbReference>
<keyword evidence="8" id="KW-0732">Signal</keyword>
<name>A0ABW2KE44_9ACTN</name>
<evidence type="ECO:0000313" key="11">
    <source>
        <dbReference type="Proteomes" id="UP001596540"/>
    </source>
</evidence>
<evidence type="ECO:0000256" key="3">
    <source>
        <dbReference type="ARBA" id="ARBA00022960"/>
    </source>
</evidence>
<feature type="active site" description="Proton donor/acceptor" evidence="6">
    <location>
        <position position="216"/>
    </location>
</feature>
<evidence type="ECO:0000256" key="2">
    <source>
        <dbReference type="ARBA" id="ARBA00022679"/>
    </source>
</evidence>
<keyword evidence="11" id="KW-1185">Reference proteome</keyword>
<evidence type="ECO:0000259" key="9">
    <source>
        <dbReference type="PROSITE" id="PS52029"/>
    </source>
</evidence>
<keyword evidence="5 6" id="KW-0961">Cell wall biogenesis/degradation</keyword>
<dbReference type="InterPro" id="IPR050979">
    <property type="entry name" value="LD-transpeptidase"/>
</dbReference>
<accession>A0ABW2KE44</accession>
<keyword evidence="2 10" id="KW-0808">Transferase</keyword>
<feature type="chain" id="PRO_5047186640" evidence="8">
    <location>
        <begin position="41"/>
        <end position="257"/>
    </location>
</feature>
<evidence type="ECO:0000313" key="10">
    <source>
        <dbReference type="EMBL" id="MFC7328317.1"/>
    </source>
</evidence>
<dbReference type="Gene3D" id="2.40.440.10">
    <property type="entry name" value="L,D-transpeptidase catalytic domain-like"/>
    <property type="match status" value="1"/>
</dbReference>
<dbReference type="PROSITE" id="PS52029">
    <property type="entry name" value="LD_TPASE"/>
    <property type="match status" value="1"/>
</dbReference>
<proteinExistence type="predicted"/>
<dbReference type="PANTHER" id="PTHR30582">
    <property type="entry name" value="L,D-TRANSPEPTIDASE"/>
    <property type="match status" value="1"/>
</dbReference>
<evidence type="ECO:0000256" key="6">
    <source>
        <dbReference type="PROSITE-ProRule" id="PRU01373"/>
    </source>
</evidence>
<evidence type="ECO:0000256" key="1">
    <source>
        <dbReference type="ARBA" id="ARBA00004752"/>
    </source>
</evidence>
<dbReference type="InterPro" id="IPR005490">
    <property type="entry name" value="LD_TPept_cat_dom"/>
</dbReference>
<comment type="pathway">
    <text evidence="1 6">Cell wall biogenesis; peptidoglycan biosynthesis.</text>
</comment>
<dbReference type="InterPro" id="IPR038063">
    <property type="entry name" value="Transpep_catalytic_dom"/>
</dbReference>
<feature type="region of interest" description="Disordered" evidence="7">
    <location>
        <begin position="37"/>
        <end position="60"/>
    </location>
</feature>
<dbReference type="EC" id="2.-.-.-" evidence="10"/>
<evidence type="ECO:0000256" key="5">
    <source>
        <dbReference type="ARBA" id="ARBA00023316"/>
    </source>
</evidence>
<dbReference type="CDD" id="cd16913">
    <property type="entry name" value="YkuD_like"/>
    <property type="match status" value="1"/>
</dbReference>
<dbReference type="SUPFAM" id="SSF141523">
    <property type="entry name" value="L,D-transpeptidase catalytic domain-like"/>
    <property type="match status" value="1"/>
</dbReference>
<dbReference type="GO" id="GO:0016740">
    <property type="term" value="F:transferase activity"/>
    <property type="evidence" value="ECO:0007669"/>
    <property type="project" value="UniProtKB-KW"/>
</dbReference>
<dbReference type="Proteomes" id="UP001596540">
    <property type="component" value="Unassembled WGS sequence"/>
</dbReference>
<dbReference type="EMBL" id="JBHTBH010000004">
    <property type="protein sequence ID" value="MFC7328317.1"/>
    <property type="molecule type" value="Genomic_DNA"/>
</dbReference>
<reference evidence="11" key="1">
    <citation type="journal article" date="2019" name="Int. J. Syst. Evol. Microbiol.">
        <title>The Global Catalogue of Microorganisms (GCM) 10K type strain sequencing project: providing services to taxonomists for standard genome sequencing and annotation.</title>
        <authorList>
            <consortium name="The Broad Institute Genomics Platform"/>
            <consortium name="The Broad Institute Genome Sequencing Center for Infectious Disease"/>
            <person name="Wu L."/>
            <person name="Ma J."/>
        </authorList>
    </citation>
    <scope>NUCLEOTIDE SEQUENCE [LARGE SCALE GENOMIC DNA]</scope>
    <source>
        <strain evidence="11">CGMCC 4.7382</strain>
    </source>
</reference>
<keyword evidence="4 6" id="KW-0573">Peptidoglycan synthesis</keyword>
<feature type="domain" description="L,D-TPase catalytic" evidence="9">
    <location>
        <begin position="135"/>
        <end position="256"/>
    </location>
</feature>
<dbReference type="PANTHER" id="PTHR30582:SF2">
    <property type="entry name" value="L,D-TRANSPEPTIDASE YCIB-RELATED"/>
    <property type="match status" value="1"/>
</dbReference>
<keyword evidence="3 6" id="KW-0133">Cell shape</keyword>
<evidence type="ECO:0000256" key="8">
    <source>
        <dbReference type="SAM" id="SignalP"/>
    </source>
</evidence>
<sequence length="257" mass="26619">MNSPDLSRARWTPVAGRSTVAAVAVAALAVALTACQPSGAASEPEDTAGASAPASDEGDGARIATVVGEEIGVYAEPGAEEPEHTLTSPNDAGADRVFLVEEEAGDWLRVLLPVRPNGSTGWVRDADVELSGTDLRVEVDLAELTFAVYEGDEELRSGPVGTGVEENPTPPGRYFVTELVETPDPGGAYGPYAFGLSGFSPTLETFAGGPGQMAIHGTDDEGALGTRVSHGCIRVGNDDITWMSELLPLGTPVEVRD</sequence>
<feature type="active site" description="Nucleophile" evidence="6">
    <location>
        <position position="232"/>
    </location>
</feature>
<dbReference type="Pfam" id="PF03734">
    <property type="entry name" value="YkuD"/>
    <property type="match status" value="1"/>
</dbReference>
<protein>
    <submittedName>
        <fullName evidence="10">L,D-transpeptidase</fullName>
        <ecNumber evidence="10">2.-.-.-</ecNumber>
    </submittedName>
</protein>
<feature type="signal peptide" evidence="8">
    <location>
        <begin position="1"/>
        <end position="40"/>
    </location>
</feature>
<evidence type="ECO:0000256" key="7">
    <source>
        <dbReference type="SAM" id="MobiDB-lite"/>
    </source>
</evidence>
<evidence type="ECO:0000256" key="4">
    <source>
        <dbReference type="ARBA" id="ARBA00022984"/>
    </source>
</evidence>